<feature type="transmembrane region" description="Helical" evidence="9">
    <location>
        <begin position="291"/>
        <end position="313"/>
    </location>
</feature>
<dbReference type="PANTHER" id="PTHR43289">
    <property type="entry name" value="MITOGEN-ACTIVATED PROTEIN KINASE KINASE KINASE 20-RELATED"/>
    <property type="match status" value="1"/>
</dbReference>
<dbReference type="PANTHER" id="PTHR43289:SF6">
    <property type="entry name" value="SERINE_THREONINE-PROTEIN KINASE NEKL-3"/>
    <property type="match status" value="1"/>
</dbReference>
<comment type="caution">
    <text evidence="11">The sequence shown here is derived from an EMBL/GenBank/DDBJ whole genome shotgun (WGS) entry which is preliminary data.</text>
</comment>
<feature type="region of interest" description="Disordered" evidence="8">
    <location>
        <begin position="315"/>
        <end position="341"/>
    </location>
</feature>
<proteinExistence type="predicted"/>
<dbReference type="PROSITE" id="PS00107">
    <property type="entry name" value="PROTEIN_KINASE_ATP"/>
    <property type="match status" value="1"/>
</dbReference>
<evidence type="ECO:0000256" key="9">
    <source>
        <dbReference type="SAM" id="Phobius"/>
    </source>
</evidence>
<dbReference type="Proteomes" id="UP000579153">
    <property type="component" value="Unassembled WGS sequence"/>
</dbReference>
<evidence type="ECO:0000256" key="1">
    <source>
        <dbReference type="ARBA" id="ARBA00012513"/>
    </source>
</evidence>
<organism evidence="11 12">
    <name type="scientific">Nonomuraea jabiensis</name>
    <dbReference type="NCBI Taxonomy" id="882448"/>
    <lineage>
        <taxon>Bacteria</taxon>
        <taxon>Bacillati</taxon>
        <taxon>Actinomycetota</taxon>
        <taxon>Actinomycetes</taxon>
        <taxon>Streptosporangiales</taxon>
        <taxon>Streptosporangiaceae</taxon>
        <taxon>Nonomuraea</taxon>
    </lineage>
</organism>
<accession>A0A7W9L7G6</accession>
<dbReference type="GO" id="GO:0005524">
    <property type="term" value="F:ATP binding"/>
    <property type="evidence" value="ECO:0007669"/>
    <property type="project" value="UniProtKB-UniRule"/>
</dbReference>
<evidence type="ECO:0000313" key="11">
    <source>
        <dbReference type="EMBL" id="MBB5773458.1"/>
    </source>
</evidence>
<evidence type="ECO:0000259" key="10">
    <source>
        <dbReference type="PROSITE" id="PS50011"/>
    </source>
</evidence>
<keyword evidence="2" id="KW-0723">Serine/threonine-protein kinase</keyword>
<dbReference type="CDD" id="cd14014">
    <property type="entry name" value="STKc_PknB_like"/>
    <property type="match status" value="1"/>
</dbReference>
<keyword evidence="4 7" id="KW-0547">Nucleotide-binding</keyword>
<dbReference type="PROSITE" id="PS00108">
    <property type="entry name" value="PROTEIN_KINASE_ST"/>
    <property type="match status" value="1"/>
</dbReference>
<feature type="domain" description="Protein kinase" evidence="10">
    <location>
        <begin position="9"/>
        <end position="264"/>
    </location>
</feature>
<sequence>MTMMLAGRYSLVSQLGQGGMGTVWLAVDELLHQQVAVKEVRLPADLDEASRAELTERTLREARAAARLRSHPSIVTVHDVVMDSGRPWIVMELVHGRSLDRIVREDGPLPPAQTAWVGRHVLDALAAAHSMGVLHRDVKPGNVLLTRDGRVLLTDFGIATVAGDAALTQTGLLNGSPGYIAPERLRGEADGPEADLWSLGATLYMAVEGRAAYTGPNAAAVMAAVLLHEPAPPQRAGSLTPVLAALLDKDPQRRCGPAQAAAWLQAVAQGDVPADTTHPAARGPAPAWRRLAVVGGALVLALSLTAGAVIWGMTRPGEGTSAEPTRSTTSPAKPVSSSPAGKPLFGDGLHSCLVLTSNQVRALLGSTLQSDHRDRKICQYFGANGSYATVALYRVPTLTGAKANFVGIKQTFQDLRDEHPDIAFTRTPGVGEESFASVHRESGRYTANMVFRMSNVTATLTYSGPRPGTKALVQAAASVATAMEKARPAR</sequence>
<dbReference type="EMBL" id="JACHMB010000001">
    <property type="protein sequence ID" value="MBB5773458.1"/>
    <property type="molecule type" value="Genomic_DNA"/>
</dbReference>
<feature type="binding site" evidence="7">
    <location>
        <position position="38"/>
    </location>
    <ligand>
        <name>ATP</name>
        <dbReference type="ChEBI" id="CHEBI:30616"/>
    </ligand>
</feature>
<dbReference type="EC" id="2.7.11.1" evidence="1"/>
<evidence type="ECO:0000256" key="5">
    <source>
        <dbReference type="ARBA" id="ARBA00022777"/>
    </source>
</evidence>
<dbReference type="Gene3D" id="3.30.200.20">
    <property type="entry name" value="Phosphorylase Kinase, domain 1"/>
    <property type="match status" value="1"/>
</dbReference>
<dbReference type="Pfam" id="PF00069">
    <property type="entry name" value="Pkinase"/>
    <property type="match status" value="1"/>
</dbReference>
<dbReference type="SUPFAM" id="SSF56112">
    <property type="entry name" value="Protein kinase-like (PK-like)"/>
    <property type="match status" value="1"/>
</dbReference>
<dbReference type="AlphaFoldDB" id="A0A7W9L7G6"/>
<keyword evidence="5 11" id="KW-0418">Kinase</keyword>
<keyword evidence="9" id="KW-0812">Transmembrane</keyword>
<dbReference type="InterPro" id="IPR017441">
    <property type="entry name" value="Protein_kinase_ATP_BS"/>
</dbReference>
<dbReference type="RefSeq" id="WP_185067448.1">
    <property type="nucleotide sequence ID" value="NZ_JACHMB010000001.1"/>
</dbReference>
<dbReference type="InterPro" id="IPR000719">
    <property type="entry name" value="Prot_kinase_dom"/>
</dbReference>
<evidence type="ECO:0000313" key="12">
    <source>
        <dbReference type="Proteomes" id="UP000579153"/>
    </source>
</evidence>
<evidence type="ECO:0000256" key="3">
    <source>
        <dbReference type="ARBA" id="ARBA00022679"/>
    </source>
</evidence>
<keyword evidence="12" id="KW-1185">Reference proteome</keyword>
<evidence type="ECO:0000256" key="6">
    <source>
        <dbReference type="ARBA" id="ARBA00022840"/>
    </source>
</evidence>
<gene>
    <name evidence="11" type="ORF">HD596_000214</name>
</gene>
<dbReference type="PROSITE" id="PS50011">
    <property type="entry name" value="PROTEIN_KINASE_DOM"/>
    <property type="match status" value="1"/>
</dbReference>
<name>A0A7W9L7G6_9ACTN</name>
<keyword evidence="9" id="KW-1133">Transmembrane helix</keyword>
<dbReference type="SMART" id="SM00220">
    <property type="entry name" value="S_TKc"/>
    <property type="match status" value="1"/>
</dbReference>
<keyword evidence="9" id="KW-0472">Membrane</keyword>
<evidence type="ECO:0000256" key="7">
    <source>
        <dbReference type="PROSITE-ProRule" id="PRU10141"/>
    </source>
</evidence>
<evidence type="ECO:0000256" key="8">
    <source>
        <dbReference type="SAM" id="MobiDB-lite"/>
    </source>
</evidence>
<reference evidence="11 12" key="1">
    <citation type="submission" date="2020-08" db="EMBL/GenBank/DDBJ databases">
        <title>Sequencing the genomes of 1000 actinobacteria strains.</title>
        <authorList>
            <person name="Klenk H.-P."/>
        </authorList>
    </citation>
    <scope>NUCLEOTIDE SEQUENCE [LARGE SCALE GENOMIC DNA]</scope>
    <source>
        <strain evidence="11 12">DSM 45507</strain>
    </source>
</reference>
<keyword evidence="3" id="KW-0808">Transferase</keyword>
<dbReference type="Gene3D" id="1.10.510.10">
    <property type="entry name" value="Transferase(Phosphotransferase) domain 1"/>
    <property type="match status" value="1"/>
</dbReference>
<dbReference type="InterPro" id="IPR011009">
    <property type="entry name" value="Kinase-like_dom_sf"/>
</dbReference>
<dbReference type="InterPro" id="IPR008271">
    <property type="entry name" value="Ser/Thr_kinase_AS"/>
</dbReference>
<keyword evidence="6 7" id="KW-0067">ATP-binding</keyword>
<evidence type="ECO:0000256" key="2">
    <source>
        <dbReference type="ARBA" id="ARBA00022527"/>
    </source>
</evidence>
<dbReference type="GO" id="GO:0004674">
    <property type="term" value="F:protein serine/threonine kinase activity"/>
    <property type="evidence" value="ECO:0007669"/>
    <property type="project" value="UniProtKB-KW"/>
</dbReference>
<evidence type="ECO:0000256" key="4">
    <source>
        <dbReference type="ARBA" id="ARBA00022741"/>
    </source>
</evidence>
<feature type="compositionally biased region" description="Polar residues" evidence="8">
    <location>
        <begin position="322"/>
        <end position="339"/>
    </location>
</feature>
<protein>
    <recommendedName>
        <fullName evidence="1">non-specific serine/threonine protein kinase</fullName>
        <ecNumber evidence="1">2.7.11.1</ecNumber>
    </recommendedName>
</protein>